<dbReference type="InterPro" id="IPR013486">
    <property type="entry name" value="SpoIID/LytB"/>
</dbReference>
<dbReference type="GO" id="GO:0030288">
    <property type="term" value="C:outer membrane-bounded periplasmic space"/>
    <property type="evidence" value="ECO:0007669"/>
    <property type="project" value="TreeGrafter"/>
</dbReference>
<dbReference type="NCBIfam" id="TIGR02669">
    <property type="entry name" value="SpoIID_LytB"/>
    <property type="match status" value="1"/>
</dbReference>
<dbReference type="Pfam" id="PF08486">
    <property type="entry name" value="SpoIID"/>
    <property type="match status" value="1"/>
</dbReference>
<evidence type="ECO:0000313" key="3">
    <source>
        <dbReference type="EMBL" id="KXG78221.1"/>
    </source>
</evidence>
<organism evidence="3 4">
    <name type="scientific">Fervidicola ferrireducens</name>
    <dbReference type="NCBI Taxonomy" id="520764"/>
    <lineage>
        <taxon>Bacteria</taxon>
        <taxon>Bacillati</taxon>
        <taxon>Bacillota</taxon>
        <taxon>Clostridia</taxon>
        <taxon>Thermosediminibacterales</taxon>
        <taxon>Thermosediminibacteraceae</taxon>
        <taxon>Fervidicola</taxon>
    </lineage>
</organism>
<proteinExistence type="predicted"/>
<dbReference type="AlphaFoldDB" id="A0A140LCE6"/>
<sequence>MQKKILQLLVVLVIALAISFNNAEASGNLPATIRVGLFYDNTAKTSYTLAADEGFVIGIKKQNSFIPICNLPEKTINVTIKSGETIYVNSDAMKDLLMSGKYIEVKGQSSLAEINLPLPVDVPLYVKSAKDNVFLSLNGRRYRGVIEFLPSSNGGLTAINELELEEYLYGVLPNEMPPSWPMEALKAQAVASRSYAVYNILQKAGKASFDVTGGTGDQVYSGYDGEHPRTNEAVDMTKGQVLTYQGKPILALYHSNSGGITENSGDAFGTQLPYLKSVNDEFSLQAPNSTWVVKIPRTQVYDLEIIEKSASGRVKKLLVRGNYGEKVLSGSEIRNALQLKSNLFEVVADNILYVTADGENVIPVRQLMGKTVVSSDKEVVLSGGEVHIMSSQVSKEFLATGGYFEIRGKGNGHGVGMSQWGAKVMAENGYSFKDILLHYYTDVELN</sequence>
<dbReference type="GO" id="GO:0030435">
    <property type="term" value="P:sporulation resulting in formation of a cellular spore"/>
    <property type="evidence" value="ECO:0007669"/>
    <property type="project" value="InterPro"/>
</dbReference>
<feature type="domain" description="Sporulation stage II protein D amidase enhancer LytB N-terminal" evidence="2">
    <location>
        <begin position="153"/>
        <end position="244"/>
    </location>
</feature>
<dbReference type="InterPro" id="IPR013693">
    <property type="entry name" value="SpoIID/LytB_N"/>
</dbReference>
<evidence type="ECO:0000313" key="4">
    <source>
        <dbReference type="Proteomes" id="UP000070427"/>
    </source>
</evidence>
<dbReference type="Proteomes" id="UP000070427">
    <property type="component" value="Unassembled WGS sequence"/>
</dbReference>
<dbReference type="InterPro" id="IPR051922">
    <property type="entry name" value="Bact_Sporulation_Assoc"/>
</dbReference>
<protein>
    <submittedName>
        <fullName evidence="3">Amidase enhancer</fullName>
    </submittedName>
</protein>
<dbReference type="PANTHER" id="PTHR30032:SF4">
    <property type="entry name" value="AMIDASE ENHANCER"/>
    <property type="match status" value="1"/>
</dbReference>
<accession>A0A140LCE6</accession>
<keyword evidence="4" id="KW-1185">Reference proteome</keyword>
<feature type="chain" id="PRO_5007491639" evidence="1">
    <location>
        <begin position="26"/>
        <end position="446"/>
    </location>
</feature>
<evidence type="ECO:0000256" key="1">
    <source>
        <dbReference type="SAM" id="SignalP"/>
    </source>
</evidence>
<feature type="signal peptide" evidence="1">
    <location>
        <begin position="1"/>
        <end position="25"/>
    </location>
</feature>
<dbReference type="EMBL" id="LOED01000004">
    <property type="protein sequence ID" value="KXG78221.1"/>
    <property type="molecule type" value="Genomic_DNA"/>
</dbReference>
<gene>
    <name evidence="3" type="primary">lytB_1</name>
    <name evidence="3" type="ORF">AN618_06130</name>
</gene>
<dbReference type="InParanoid" id="A0A140LCE6"/>
<dbReference type="STRING" id="520764.AN618_06130"/>
<dbReference type="PANTHER" id="PTHR30032">
    <property type="entry name" value="N-ACETYLMURAMOYL-L-ALANINE AMIDASE-RELATED"/>
    <property type="match status" value="1"/>
</dbReference>
<name>A0A140LCE6_9FIRM</name>
<keyword evidence="1" id="KW-0732">Signal</keyword>
<comment type="caution">
    <text evidence="3">The sequence shown here is derived from an EMBL/GenBank/DDBJ whole genome shotgun (WGS) entry which is preliminary data.</text>
</comment>
<dbReference type="OrthoDB" id="9794671at2"/>
<dbReference type="RefSeq" id="WP_066351931.1">
    <property type="nucleotide sequence ID" value="NZ_LOED01000004.1"/>
</dbReference>
<evidence type="ECO:0000259" key="2">
    <source>
        <dbReference type="Pfam" id="PF08486"/>
    </source>
</evidence>
<reference evidence="3 4" key="1">
    <citation type="submission" date="2015-12" db="EMBL/GenBank/DDBJ databases">
        <title>Draft genome sequnece of Fervidicola ferrireducens strain Y170.</title>
        <authorList>
            <person name="Patel B.K."/>
        </authorList>
    </citation>
    <scope>NUCLEOTIDE SEQUENCE [LARGE SCALE GENOMIC DNA]</scope>
    <source>
        <strain evidence="3 4">Y170</strain>
    </source>
</reference>